<dbReference type="InterPro" id="IPR000212">
    <property type="entry name" value="DNA_helicase_UvrD/REP"/>
</dbReference>
<feature type="domain" description="UvrD-like helicase C-terminal" evidence="13">
    <location>
        <begin position="265"/>
        <end position="535"/>
    </location>
</feature>
<dbReference type="SUPFAM" id="SSF52540">
    <property type="entry name" value="P-loop containing nucleoside triphosphate hydrolases"/>
    <property type="match status" value="1"/>
</dbReference>
<keyword evidence="2 11" id="KW-0547">Nucleotide-binding</keyword>
<evidence type="ECO:0000259" key="12">
    <source>
        <dbReference type="PROSITE" id="PS51198"/>
    </source>
</evidence>
<dbReference type="Pfam" id="PF13361">
    <property type="entry name" value="UvrD_C"/>
    <property type="match status" value="1"/>
</dbReference>
<evidence type="ECO:0000313" key="14">
    <source>
        <dbReference type="EMBL" id="MBD1379178.1"/>
    </source>
</evidence>
<evidence type="ECO:0000259" key="13">
    <source>
        <dbReference type="PROSITE" id="PS51217"/>
    </source>
</evidence>
<comment type="catalytic activity">
    <reaction evidence="8">
        <text>Couples ATP hydrolysis with the unwinding of duplex DNA by translocating in the 3'-5' direction.</text>
        <dbReference type="EC" id="5.6.2.4"/>
    </reaction>
</comment>
<evidence type="ECO:0000313" key="15">
    <source>
        <dbReference type="Proteomes" id="UP000626844"/>
    </source>
</evidence>
<name>A0A926NFR2_9BACI</name>
<dbReference type="Gene3D" id="1.10.486.10">
    <property type="entry name" value="PCRA, domain 4"/>
    <property type="match status" value="1"/>
</dbReference>
<dbReference type="InterPro" id="IPR027417">
    <property type="entry name" value="P-loop_NTPase"/>
</dbReference>
<gene>
    <name evidence="14" type="ORF">IC621_02945</name>
</gene>
<comment type="caution">
    <text evidence="14">The sequence shown here is derived from an EMBL/GenBank/DDBJ whole genome shotgun (WGS) entry which is preliminary data.</text>
</comment>
<evidence type="ECO:0000256" key="9">
    <source>
        <dbReference type="ARBA" id="ARBA00034808"/>
    </source>
</evidence>
<keyword evidence="15" id="KW-1185">Reference proteome</keyword>
<evidence type="ECO:0000256" key="1">
    <source>
        <dbReference type="ARBA" id="ARBA00009922"/>
    </source>
</evidence>
<dbReference type="GO" id="GO:0003677">
    <property type="term" value="F:DNA binding"/>
    <property type="evidence" value="ECO:0007669"/>
    <property type="project" value="UniProtKB-KW"/>
</dbReference>
<dbReference type="PANTHER" id="PTHR11070">
    <property type="entry name" value="UVRD / RECB / PCRA DNA HELICASE FAMILY MEMBER"/>
    <property type="match status" value="1"/>
</dbReference>
<dbReference type="PANTHER" id="PTHR11070:SF2">
    <property type="entry name" value="ATP-DEPENDENT DNA HELICASE SRS2"/>
    <property type="match status" value="1"/>
</dbReference>
<evidence type="ECO:0000256" key="5">
    <source>
        <dbReference type="ARBA" id="ARBA00022840"/>
    </source>
</evidence>
<protein>
    <recommendedName>
        <fullName evidence="9">DNA 3'-5' helicase</fullName>
        <ecNumber evidence="9">5.6.2.4</ecNumber>
    </recommendedName>
</protein>
<dbReference type="Proteomes" id="UP000626844">
    <property type="component" value="Unassembled WGS sequence"/>
</dbReference>
<evidence type="ECO:0000256" key="7">
    <source>
        <dbReference type="ARBA" id="ARBA00023235"/>
    </source>
</evidence>
<organism evidence="14 15">
    <name type="scientific">Metabacillus arenae</name>
    <dbReference type="NCBI Taxonomy" id="2771434"/>
    <lineage>
        <taxon>Bacteria</taxon>
        <taxon>Bacillati</taxon>
        <taxon>Bacillota</taxon>
        <taxon>Bacilli</taxon>
        <taxon>Bacillales</taxon>
        <taxon>Bacillaceae</taxon>
        <taxon>Metabacillus</taxon>
    </lineage>
</organism>
<dbReference type="AlphaFoldDB" id="A0A926NFR2"/>
<evidence type="ECO:0000256" key="8">
    <source>
        <dbReference type="ARBA" id="ARBA00034617"/>
    </source>
</evidence>
<dbReference type="EMBL" id="JACXAI010000002">
    <property type="protein sequence ID" value="MBD1379178.1"/>
    <property type="molecule type" value="Genomic_DNA"/>
</dbReference>
<dbReference type="GO" id="GO:0043138">
    <property type="term" value="F:3'-5' DNA helicase activity"/>
    <property type="evidence" value="ECO:0007669"/>
    <property type="project" value="UniProtKB-EC"/>
</dbReference>
<comment type="similarity">
    <text evidence="1">Belongs to the helicase family. UvrD subfamily.</text>
</comment>
<dbReference type="PROSITE" id="PS51198">
    <property type="entry name" value="UVRD_HELICASE_ATP_BIND"/>
    <property type="match status" value="1"/>
</dbReference>
<proteinExistence type="inferred from homology"/>
<evidence type="ECO:0000256" key="4">
    <source>
        <dbReference type="ARBA" id="ARBA00022806"/>
    </source>
</evidence>
<evidence type="ECO:0000256" key="3">
    <source>
        <dbReference type="ARBA" id="ARBA00022801"/>
    </source>
</evidence>
<dbReference type="Gene3D" id="1.10.10.160">
    <property type="match status" value="1"/>
</dbReference>
<dbReference type="GO" id="GO:0016787">
    <property type="term" value="F:hydrolase activity"/>
    <property type="evidence" value="ECO:0007669"/>
    <property type="project" value="UniProtKB-UniRule"/>
</dbReference>
<dbReference type="Pfam" id="PF00580">
    <property type="entry name" value="UvrD-helicase"/>
    <property type="match status" value="1"/>
</dbReference>
<keyword evidence="5 11" id="KW-0067">ATP-binding</keyword>
<evidence type="ECO:0000256" key="6">
    <source>
        <dbReference type="ARBA" id="ARBA00023125"/>
    </source>
</evidence>
<keyword evidence="4 11" id="KW-0347">Helicase</keyword>
<dbReference type="PROSITE" id="PS51217">
    <property type="entry name" value="UVRD_HELICASE_CTER"/>
    <property type="match status" value="1"/>
</dbReference>
<dbReference type="InterPro" id="IPR013986">
    <property type="entry name" value="DExx_box_DNA_helicase_dom_sf"/>
</dbReference>
<dbReference type="CDD" id="cd17932">
    <property type="entry name" value="DEXQc_UvrD"/>
    <property type="match status" value="1"/>
</dbReference>
<reference evidence="14" key="1">
    <citation type="submission" date="2020-09" db="EMBL/GenBank/DDBJ databases">
        <title>A novel bacterium of genus Bacillus, isolated from South China Sea.</title>
        <authorList>
            <person name="Huang H."/>
            <person name="Mo K."/>
            <person name="Hu Y."/>
        </authorList>
    </citation>
    <scope>NUCLEOTIDE SEQUENCE</scope>
    <source>
        <strain evidence="14">IB182487</strain>
    </source>
</reference>
<comment type="catalytic activity">
    <reaction evidence="10">
        <text>ATP + H2O = ADP + phosphate + H(+)</text>
        <dbReference type="Rhea" id="RHEA:13065"/>
        <dbReference type="ChEBI" id="CHEBI:15377"/>
        <dbReference type="ChEBI" id="CHEBI:15378"/>
        <dbReference type="ChEBI" id="CHEBI:30616"/>
        <dbReference type="ChEBI" id="CHEBI:43474"/>
        <dbReference type="ChEBI" id="CHEBI:456216"/>
        <dbReference type="EC" id="5.6.2.4"/>
    </reaction>
</comment>
<sequence>MMTKFNDQQLEAINFYKGAMGVIAGAGSGKSTVLINRIKTLVETHEVNGHDILAISFTKNTADELKSKLNKLGLKDINIGTFHAICSRILAAEGIFINGQNLIKEWQVENLFKNMLEKPDINDITSYISYQKNYMRYPTDEFVYKESIYTEEEIRCLYKTYEEYKQKNMLYDFDDYLLLAYEVLKNNPSKYTYEFILVDEHQDSNLVQNLLLKELCQSGNLFVVFDYRQAIYSFRGGNPDYAMNFEKDWDNATMINLDVNYRSVSNVVDNANRFIKKYYGTYEHYADAIPFNKNNGEIKGNTYLNRDIEGEKIVEEIENKIKSGVNPSQICVLYRLNSHSFNVECELKRKGIEYEITNDSSFFKRKEINGLLGYLRLIHNPFDDSAFEDIFRLRNYPLSYFSNNVLNDIKKYSGENDLSLYESMINMKFDKPWQNKNVEVFENGINKLRLQNEKGTTVTRLIENIVRTFQVDKFIQSKYSNAEELEDRMNSIDVLKSFVKGNNLEQFIAYVYSSNTKKKSKKNCVKLMSLHASKGLEFEYVYMIGIEDGKFPHYKSELLDEVRLWYVGITRSKENLYISQIGEGNQFVDEYFGKSVI</sequence>
<dbReference type="Gene3D" id="3.40.50.300">
    <property type="entry name" value="P-loop containing nucleotide triphosphate hydrolases"/>
    <property type="match status" value="2"/>
</dbReference>
<evidence type="ECO:0000256" key="2">
    <source>
        <dbReference type="ARBA" id="ARBA00022741"/>
    </source>
</evidence>
<feature type="domain" description="UvrD-like helicase ATP-binding" evidence="12">
    <location>
        <begin position="3"/>
        <end position="264"/>
    </location>
</feature>
<evidence type="ECO:0000256" key="11">
    <source>
        <dbReference type="PROSITE-ProRule" id="PRU00560"/>
    </source>
</evidence>
<evidence type="ECO:0000256" key="10">
    <source>
        <dbReference type="ARBA" id="ARBA00048988"/>
    </source>
</evidence>
<dbReference type="GO" id="GO:0005524">
    <property type="term" value="F:ATP binding"/>
    <property type="evidence" value="ECO:0007669"/>
    <property type="project" value="UniProtKB-UniRule"/>
</dbReference>
<dbReference type="EC" id="5.6.2.4" evidence="9"/>
<accession>A0A926NFR2</accession>
<dbReference type="InterPro" id="IPR014017">
    <property type="entry name" value="DNA_helicase_UvrD-like_C"/>
</dbReference>
<dbReference type="InterPro" id="IPR014016">
    <property type="entry name" value="UvrD-like_ATP-bd"/>
</dbReference>
<keyword evidence="6" id="KW-0238">DNA-binding</keyword>
<keyword evidence="7" id="KW-0413">Isomerase</keyword>
<dbReference type="GO" id="GO:0000725">
    <property type="term" value="P:recombinational repair"/>
    <property type="evidence" value="ECO:0007669"/>
    <property type="project" value="TreeGrafter"/>
</dbReference>
<feature type="binding site" evidence="11">
    <location>
        <begin position="24"/>
        <end position="31"/>
    </location>
    <ligand>
        <name>ATP</name>
        <dbReference type="ChEBI" id="CHEBI:30616"/>
    </ligand>
</feature>
<keyword evidence="3 11" id="KW-0378">Hydrolase</keyword>